<reference evidence="5" key="1">
    <citation type="submission" date="2023-03" db="EMBL/GenBank/DDBJ databases">
        <authorList>
            <person name="Julca I."/>
        </authorList>
    </citation>
    <scope>NUCLEOTIDE SEQUENCE</scope>
</reference>
<dbReference type="PANTHER" id="PTHR24126">
    <property type="entry name" value="ANKYRIN REPEAT, PH AND SEC7 DOMAIN CONTAINING PROTEIN SECG-RELATED"/>
    <property type="match status" value="1"/>
</dbReference>
<sequence>MPSTYLPLRWESTGDQWWYASPIDWAAANGHFDLVRELLRLDGNHLITLTSLRRIRRLETVWDDEKQFDDVAKCRSNVAKKLLVECENKKGKNTLLGAGYGGWLLYTAASAGDLGFVQELLERDPLLVFGEGEYGVTDVLYAAARSKNCEVFRVIFDFAVSPRFPSSSNNGGRELEEHIEDINIPAAYKFEMLNRAVHAASRGGNLKILKELIRQDCRGVLSYRDIQGATILHAAAGRGQVEVVKDLIASYDVINSVDNNGNTALHTAASRGQLAVVEALILASPSLVCSRNHAGETFLHVAVTGFQTPGFRRLDRQIELMKQLMCGKVFEIEDIINTKDNNGRTALHLAIIGNIHSDLVELLMTARFINVNIRDVDGMTPLDILKQRPRSASSEILTKQLMSAGGILSCQDYTTRKAIASHLRMRSIGGSPGTSFRTSDTEIFLSTGIENVSDAGGSIGQSACSPENFPQPNVGVHSMSVRKEKKLRALDIAAQRLKRLLHWPKTKDRSTGRRKLSVAEAEHSLSPSEGPPIPLRERFSRPSSMPNNKRTLAVRSNLPSPSAKKKLASGLVHGVMQAIPTVGDVSRRSRSSSFSKSSLSSPSSLDKQKGLQLEKDITRASCSSQVVDNDGTIPNSVPRQESSINKKLMNQFFCFSSEAKKLPFSKPYEIYERAVL</sequence>
<dbReference type="AlphaFoldDB" id="A0AAV1DUZ7"/>
<keyword evidence="2 3" id="KW-0040">ANK repeat</keyword>
<proteinExistence type="predicted"/>
<gene>
    <name evidence="5" type="ORF">OLC1_LOCUS18907</name>
</gene>
<evidence type="ECO:0000256" key="4">
    <source>
        <dbReference type="SAM" id="MobiDB-lite"/>
    </source>
</evidence>
<dbReference type="InterPro" id="IPR036770">
    <property type="entry name" value="Ankyrin_rpt-contain_sf"/>
</dbReference>
<evidence type="ECO:0000256" key="2">
    <source>
        <dbReference type="ARBA" id="ARBA00023043"/>
    </source>
</evidence>
<evidence type="ECO:0000256" key="1">
    <source>
        <dbReference type="ARBA" id="ARBA00022737"/>
    </source>
</evidence>
<feature type="compositionally biased region" description="Polar residues" evidence="4">
    <location>
        <begin position="541"/>
        <end position="550"/>
    </location>
</feature>
<evidence type="ECO:0000256" key="3">
    <source>
        <dbReference type="PROSITE-ProRule" id="PRU00023"/>
    </source>
</evidence>
<protein>
    <submittedName>
        <fullName evidence="5">OLC1v1011774C1</fullName>
    </submittedName>
</protein>
<dbReference type="Proteomes" id="UP001161247">
    <property type="component" value="Chromosome 6"/>
</dbReference>
<evidence type="ECO:0000313" key="6">
    <source>
        <dbReference type="Proteomes" id="UP001161247"/>
    </source>
</evidence>
<keyword evidence="1" id="KW-0677">Repeat</keyword>
<keyword evidence="6" id="KW-1185">Reference proteome</keyword>
<organism evidence="5 6">
    <name type="scientific">Oldenlandia corymbosa var. corymbosa</name>
    <dbReference type="NCBI Taxonomy" id="529605"/>
    <lineage>
        <taxon>Eukaryota</taxon>
        <taxon>Viridiplantae</taxon>
        <taxon>Streptophyta</taxon>
        <taxon>Embryophyta</taxon>
        <taxon>Tracheophyta</taxon>
        <taxon>Spermatophyta</taxon>
        <taxon>Magnoliopsida</taxon>
        <taxon>eudicotyledons</taxon>
        <taxon>Gunneridae</taxon>
        <taxon>Pentapetalae</taxon>
        <taxon>asterids</taxon>
        <taxon>lamiids</taxon>
        <taxon>Gentianales</taxon>
        <taxon>Rubiaceae</taxon>
        <taxon>Rubioideae</taxon>
        <taxon>Spermacoceae</taxon>
        <taxon>Hedyotis-Oldenlandia complex</taxon>
        <taxon>Oldenlandia</taxon>
    </lineage>
</organism>
<feature type="repeat" description="ANK" evidence="3">
    <location>
        <begin position="227"/>
        <end position="259"/>
    </location>
</feature>
<feature type="region of interest" description="Disordered" evidence="4">
    <location>
        <begin position="582"/>
        <end position="610"/>
    </location>
</feature>
<dbReference type="EMBL" id="OX459123">
    <property type="protein sequence ID" value="CAI9111529.1"/>
    <property type="molecule type" value="Genomic_DNA"/>
</dbReference>
<dbReference type="Pfam" id="PF12796">
    <property type="entry name" value="Ank_2"/>
    <property type="match status" value="2"/>
</dbReference>
<dbReference type="Gene3D" id="1.25.40.20">
    <property type="entry name" value="Ankyrin repeat-containing domain"/>
    <property type="match status" value="1"/>
</dbReference>
<dbReference type="InterPro" id="IPR002110">
    <property type="entry name" value="Ankyrin_rpt"/>
</dbReference>
<dbReference type="PROSITE" id="PS50297">
    <property type="entry name" value="ANK_REP_REGION"/>
    <property type="match status" value="2"/>
</dbReference>
<dbReference type="SUPFAM" id="SSF48403">
    <property type="entry name" value="Ankyrin repeat"/>
    <property type="match status" value="1"/>
</dbReference>
<dbReference type="PROSITE" id="PS50088">
    <property type="entry name" value="ANK_REPEAT"/>
    <property type="match status" value="2"/>
</dbReference>
<accession>A0AAV1DUZ7</accession>
<feature type="repeat" description="ANK" evidence="3">
    <location>
        <begin position="260"/>
        <end position="281"/>
    </location>
</feature>
<dbReference type="SMART" id="SM00248">
    <property type="entry name" value="ANK"/>
    <property type="match status" value="9"/>
</dbReference>
<feature type="region of interest" description="Disordered" evidence="4">
    <location>
        <begin position="503"/>
        <end position="566"/>
    </location>
</feature>
<name>A0AAV1DUZ7_OLDCO</name>
<feature type="compositionally biased region" description="Low complexity" evidence="4">
    <location>
        <begin position="591"/>
        <end position="604"/>
    </location>
</feature>
<evidence type="ECO:0000313" key="5">
    <source>
        <dbReference type="EMBL" id="CAI9111529.1"/>
    </source>
</evidence>
<dbReference type="PANTHER" id="PTHR24126:SF40">
    <property type="entry name" value="ANKYRIN REPEAT FAMILY PROTEIN"/>
    <property type="match status" value="1"/>
</dbReference>